<evidence type="ECO:0000313" key="3">
    <source>
        <dbReference type="EMBL" id="PWL07609.1"/>
    </source>
</evidence>
<dbReference type="SUPFAM" id="SSF55136">
    <property type="entry name" value="Probable bacterial effector-binding domain"/>
    <property type="match status" value="1"/>
</dbReference>
<proteinExistence type="predicted"/>
<organism evidence="2 4">
    <name type="scientific">Methanosphaera cuniculi</name>
    <dbReference type="NCBI Taxonomy" id="1077256"/>
    <lineage>
        <taxon>Archaea</taxon>
        <taxon>Methanobacteriati</taxon>
        <taxon>Methanobacteriota</taxon>
        <taxon>Methanomada group</taxon>
        <taxon>Methanobacteria</taxon>
        <taxon>Methanobacteriales</taxon>
        <taxon>Methanobacteriaceae</taxon>
        <taxon>Methanosphaera</taxon>
    </lineage>
</organism>
<dbReference type="EMBL" id="LWMS01000046">
    <property type="protein sequence ID" value="PWL07609.1"/>
    <property type="molecule type" value="Genomic_DNA"/>
</dbReference>
<evidence type="ECO:0000313" key="4">
    <source>
        <dbReference type="Proteomes" id="UP000217528"/>
    </source>
</evidence>
<dbReference type="InterPro" id="IPR011256">
    <property type="entry name" value="Reg_factor_effector_dom_sf"/>
</dbReference>
<name>A0A2A2HCT6_9EURY</name>
<dbReference type="Proteomes" id="UP000217528">
    <property type="component" value="Unassembled WGS sequence"/>
</dbReference>
<dbReference type="OrthoDB" id="104532at2157"/>
<comment type="caution">
    <text evidence="2">The sequence shown here is derived from an EMBL/GenBank/DDBJ whole genome shotgun (WGS) entry which is preliminary data.</text>
</comment>
<dbReference type="InterPro" id="IPR029442">
    <property type="entry name" value="GyrI-like"/>
</dbReference>
<dbReference type="InterPro" id="IPR010499">
    <property type="entry name" value="AraC_E-bd"/>
</dbReference>
<feature type="domain" description="AraC effector-binding" evidence="1">
    <location>
        <begin position="2"/>
        <end position="157"/>
    </location>
</feature>
<reference evidence="2 4" key="2">
    <citation type="journal article" date="2017" name="BMC Genomics">
        <title>Genomic analysis of methanogenic archaea reveals a shift towards energy conservation.</title>
        <authorList>
            <person name="Gilmore S.P."/>
            <person name="Henske J.K."/>
            <person name="Sexton J.A."/>
            <person name="Solomon K.V."/>
            <person name="Seppala S."/>
            <person name="Yoo J.I."/>
            <person name="Huyett L.M."/>
            <person name="Pressman A."/>
            <person name="Cogan J.Z."/>
            <person name="Kivenson V."/>
            <person name="Peng X."/>
            <person name="Tan Y."/>
            <person name="Valentine D.L."/>
            <person name="O'Malley M.A."/>
        </authorList>
    </citation>
    <scope>NUCLEOTIDE SEQUENCE [LARGE SCALE GENOMIC DNA]</scope>
    <source>
        <strain evidence="2 4">1R-7</strain>
    </source>
</reference>
<dbReference type="Proteomes" id="UP000246004">
    <property type="component" value="Unassembled WGS sequence"/>
</dbReference>
<gene>
    <name evidence="2" type="ORF">ASJ82_05650</name>
    <name evidence="3" type="ORF">MSCUN_14830</name>
</gene>
<evidence type="ECO:0000259" key="1">
    <source>
        <dbReference type="SMART" id="SM00871"/>
    </source>
</evidence>
<dbReference type="RefSeq" id="WP_095608824.1">
    <property type="nucleotide sequence ID" value="NZ_LMVN01000021.1"/>
</dbReference>
<accession>A0A2A2HCT6</accession>
<dbReference type="SMART" id="SM00871">
    <property type="entry name" value="AraC_E_bind"/>
    <property type="match status" value="1"/>
</dbReference>
<keyword evidence="4" id="KW-1185">Reference proteome</keyword>
<sequence length="163" mass="18380">MVEIEVKKIPEQKLAYVPHTDSFSKLPEFIKEVGELIAENNLEAVGLPYGSYENDMEERAETTQMFEVGMPVKNFDIDGKPAARIGKLGLKELTEHTVIAARHKGSHKNFDKTIKAMVNYAIENHYDIVGPITEIYIPTPEDAPIEDVETEVHLPVIYMGPRD</sequence>
<reference evidence="3 5" key="1">
    <citation type="submission" date="2016-04" db="EMBL/GenBank/DDBJ databases">
        <title>Genome sequence of Methanosphaera cuniculi DSM 4103.</title>
        <authorList>
            <person name="Poehlein A."/>
            <person name="Seedorf H."/>
            <person name="Daniel R."/>
        </authorList>
    </citation>
    <scope>NUCLEOTIDE SEQUENCE [LARGE SCALE GENOMIC DNA]</scope>
    <source>
        <strain evidence="3 5">DSM 4103</strain>
    </source>
</reference>
<dbReference type="Gene3D" id="3.20.80.10">
    <property type="entry name" value="Regulatory factor, effector binding domain"/>
    <property type="match status" value="1"/>
</dbReference>
<protein>
    <submittedName>
        <fullName evidence="3">Bacterial transcription activator, effector binding domain</fullName>
    </submittedName>
</protein>
<evidence type="ECO:0000313" key="5">
    <source>
        <dbReference type="Proteomes" id="UP000246004"/>
    </source>
</evidence>
<dbReference type="Pfam" id="PF06445">
    <property type="entry name" value="GyrI-like"/>
    <property type="match status" value="1"/>
</dbReference>
<evidence type="ECO:0000313" key="2">
    <source>
        <dbReference type="EMBL" id="PAV07158.1"/>
    </source>
</evidence>
<dbReference type="EMBL" id="LMVN01000021">
    <property type="protein sequence ID" value="PAV07158.1"/>
    <property type="molecule type" value="Genomic_DNA"/>
</dbReference>
<dbReference type="AlphaFoldDB" id="A0A2A2HCT6"/>